<dbReference type="PANTHER" id="PTHR37542">
    <property type="entry name" value="HELO DOMAIN-CONTAINING PROTEIN-RELATED"/>
    <property type="match status" value="1"/>
</dbReference>
<reference evidence="2" key="1">
    <citation type="journal article" date="2023" name="Mol. Phylogenet. Evol.">
        <title>Genome-scale phylogeny and comparative genomics of the fungal order Sordariales.</title>
        <authorList>
            <person name="Hensen N."/>
            <person name="Bonometti L."/>
            <person name="Westerberg I."/>
            <person name="Brannstrom I.O."/>
            <person name="Guillou S."/>
            <person name="Cros-Aarteil S."/>
            <person name="Calhoun S."/>
            <person name="Haridas S."/>
            <person name="Kuo A."/>
            <person name="Mondo S."/>
            <person name="Pangilinan J."/>
            <person name="Riley R."/>
            <person name="LaButti K."/>
            <person name="Andreopoulos B."/>
            <person name="Lipzen A."/>
            <person name="Chen C."/>
            <person name="Yan M."/>
            <person name="Daum C."/>
            <person name="Ng V."/>
            <person name="Clum A."/>
            <person name="Steindorff A."/>
            <person name="Ohm R.A."/>
            <person name="Martin F."/>
            <person name="Silar P."/>
            <person name="Natvig D.O."/>
            <person name="Lalanne C."/>
            <person name="Gautier V."/>
            <person name="Ament-Velasquez S.L."/>
            <person name="Kruys A."/>
            <person name="Hutchinson M.I."/>
            <person name="Powell A.J."/>
            <person name="Barry K."/>
            <person name="Miller A.N."/>
            <person name="Grigoriev I.V."/>
            <person name="Debuchy R."/>
            <person name="Gladieux P."/>
            <person name="Hiltunen Thoren M."/>
            <person name="Johannesson H."/>
        </authorList>
    </citation>
    <scope>NUCLEOTIDE SEQUENCE</scope>
    <source>
        <strain evidence="2">CBS 990.96</strain>
    </source>
</reference>
<dbReference type="EMBL" id="MU865387">
    <property type="protein sequence ID" value="KAK4224630.1"/>
    <property type="molecule type" value="Genomic_DNA"/>
</dbReference>
<proteinExistence type="predicted"/>
<dbReference type="PROSITE" id="PS50011">
    <property type="entry name" value="PROTEIN_KINASE_DOM"/>
    <property type="match status" value="2"/>
</dbReference>
<dbReference type="Proteomes" id="UP001301958">
    <property type="component" value="Unassembled WGS sequence"/>
</dbReference>
<reference evidence="2" key="2">
    <citation type="submission" date="2023-05" db="EMBL/GenBank/DDBJ databases">
        <authorList>
            <consortium name="Lawrence Berkeley National Laboratory"/>
            <person name="Steindorff A."/>
            <person name="Hensen N."/>
            <person name="Bonometti L."/>
            <person name="Westerberg I."/>
            <person name="Brannstrom I.O."/>
            <person name="Guillou S."/>
            <person name="Cros-Aarteil S."/>
            <person name="Calhoun S."/>
            <person name="Haridas S."/>
            <person name="Kuo A."/>
            <person name="Mondo S."/>
            <person name="Pangilinan J."/>
            <person name="Riley R."/>
            <person name="Labutti K."/>
            <person name="Andreopoulos B."/>
            <person name="Lipzen A."/>
            <person name="Chen C."/>
            <person name="Yanf M."/>
            <person name="Daum C."/>
            <person name="Ng V."/>
            <person name="Clum A."/>
            <person name="Ohm R."/>
            <person name="Martin F."/>
            <person name="Silar P."/>
            <person name="Natvig D."/>
            <person name="Lalanne C."/>
            <person name="Gautier V."/>
            <person name="Ament-Velasquez S.L."/>
            <person name="Kruys A."/>
            <person name="Hutchinson M.I."/>
            <person name="Powell A.J."/>
            <person name="Barry K."/>
            <person name="Miller A.N."/>
            <person name="Grigoriev I.V."/>
            <person name="Debuchy R."/>
            <person name="Gladieux P."/>
            <person name="Thoren M.H."/>
            <person name="Johannesson H."/>
        </authorList>
    </citation>
    <scope>NUCLEOTIDE SEQUENCE</scope>
    <source>
        <strain evidence="2">CBS 990.96</strain>
    </source>
</reference>
<sequence>MNLEKLRDDILGLRVPNFEHKPDKEKMFVPEGALESILLSSTIEEVLQSCDFQGWSICDITKIVDAGGRKTLSILVLLGHVNLITAFIEHDGRLKGRLLDSGIPFAEETLQKIIPECAAEFYVKQWEFAAPVFSQRLLGSKFDTNTILPFTKRLACGEGGFGEVWSVSIPKGHHVFDGVKANQNAEFALKILQAVSESASLNPEHDVLAYLHHVKHPCITPLLTFYTYQGDSHFLFPLFKGGDLKHFLSSQSWPGAFVTGGEDAVGLKVYLALAGLASALEALHNFDCASLGVKMIGYHSDIKPQNILVDKDKFVLADFGLAKLKDGLESKAVHGDLGWFSAPECQSWATNSANGKTEARTGRLDQASDVWSLGCVAFETLIYLTKGAAGVEEFSMARKYKHDGIWEKTFYKEGDINPPVSTALQVLVESNEPGIRESGLAIQKVLLMDPKKRLTALQLTARFKFISLSSAYHITRQRLLQLSEFQDLGGKWDLRVQWARFEQWANVLGIDMMDLSGETLAVFETLNPDVAAVFEKKSPVQSMLDTLLSLSSRKDPLPLGHRMRNAIDALCADLPPGEQHSIKNRLEIQVLAACSDLDLKGFANSNSLAQSLNSFDLGILAAIRRMHLKTQEFKPTNETESLDSNIRIESTRLKDKEDFQSCITAKYFQPKNKGGQKVPVLVEWIKYGDHWGSEKEGNTLFNRIGVLVYFLNDLHGKLPSTGSWILPCLGFFHDIQQRRFGLVYQLELNSQSGIMRLYDLIKRTTDQRQRPSLDDIYLVCWQLSVALLQFHKFNWLHKNISSFQIIIDGSAAPANSLRVFKIIGFNSSRPSDPNEYTEGPWARKDEQEEQRKFQHPEYFNSSATTATCRYRARYDYYSFGLVLAELGTWSVVKNLKIGSGVEKEKEENEKTRQVNRRVCKILPSLAHRMGTRFRDVVKVCLTEEAWPKPNNDGSSDLGADDVTAALTFESRVVRELDRLANRA</sequence>
<dbReference type="InterPro" id="IPR011009">
    <property type="entry name" value="Kinase-like_dom_sf"/>
</dbReference>
<evidence type="ECO:0000259" key="1">
    <source>
        <dbReference type="PROSITE" id="PS50011"/>
    </source>
</evidence>
<feature type="domain" description="Protein kinase" evidence="1">
    <location>
        <begin position="648"/>
        <end position="966"/>
    </location>
</feature>
<keyword evidence="2" id="KW-0418">Kinase</keyword>
<dbReference type="SMART" id="SM00220">
    <property type="entry name" value="S_TKc"/>
    <property type="match status" value="1"/>
</dbReference>
<name>A0AAN7GXR4_9PEZI</name>
<dbReference type="PANTHER" id="PTHR37542:SF3">
    <property type="entry name" value="PRION-INHIBITION AND PROPAGATION HELO DOMAIN-CONTAINING PROTEIN"/>
    <property type="match status" value="1"/>
</dbReference>
<protein>
    <submittedName>
        <fullName evidence="2">Kinase-like domain-containing protein</fullName>
    </submittedName>
</protein>
<accession>A0AAN7GXR4</accession>
<dbReference type="GO" id="GO:0005524">
    <property type="term" value="F:ATP binding"/>
    <property type="evidence" value="ECO:0007669"/>
    <property type="project" value="InterPro"/>
</dbReference>
<dbReference type="AlphaFoldDB" id="A0AAN7GXR4"/>
<dbReference type="Gene3D" id="1.10.510.10">
    <property type="entry name" value="Transferase(Phosphotransferase) domain 1"/>
    <property type="match status" value="2"/>
</dbReference>
<organism evidence="2 3">
    <name type="scientific">Podospora fimiseda</name>
    <dbReference type="NCBI Taxonomy" id="252190"/>
    <lineage>
        <taxon>Eukaryota</taxon>
        <taxon>Fungi</taxon>
        <taxon>Dikarya</taxon>
        <taxon>Ascomycota</taxon>
        <taxon>Pezizomycotina</taxon>
        <taxon>Sordariomycetes</taxon>
        <taxon>Sordariomycetidae</taxon>
        <taxon>Sordariales</taxon>
        <taxon>Podosporaceae</taxon>
        <taxon>Podospora</taxon>
    </lineage>
</organism>
<gene>
    <name evidence="2" type="ORF">QBC38DRAFT_484992</name>
</gene>
<dbReference type="CDD" id="cd00180">
    <property type="entry name" value="PKc"/>
    <property type="match status" value="1"/>
</dbReference>
<dbReference type="InterPro" id="IPR000719">
    <property type="entry name" value="Prot_kinase_dom"/>
</dbReference>
<dbReference type="Pfam" id="PF00069">
    <property type="entry name" value="Pkinase"/>
    <property type="match status" value="1"/>
</dbReference>
<evidence type="ECO:0000313" key="2">
    <source>
        <dbReference type="EMBL" id="KAK4224630.1"/>
    </source>
</evidence>
<comment type="caution">
    <text evidence="2">The sequence shown here is derived from an EMBL/GenBank/DDBJ whole genome shotgun (WGS) entry which is preliminary data.</text>
</comment>
<evidence type="ECO:0000313" key="3">
    <source>
        <dbReference type="Proteomes" id="UP001301958"/>
    </source>
</evidence>
<dbReference type="GO" id="GO:0004672">
    <property type="term" value="F:protein kinase activity"/>
    <property type="evidence" value="ECO:0007669"/>
    <property type="project" value="InterPro"/>
</dbReference>
<keyword evidence="3" id="KW-1185">Reference proteome</keyword>
<feature type="domain" description="Protein kinase" evidence="1">
    <location>
        <begin position="150"/>
        <end position="466"/>
    </location>
</feature>
<keyword evidence="2" id="KW-0808">Transferase</keyword>
<dbReference type="SUPFAM" id="SSF56112">
    <property type="entry name" value="Protein kinase-like (PK-like)"/>
    <property type="match status" value="2"/>
</dbReference>